<sequence length="339" mass="37631">MTSASLVGQYSKQFEAQVFSSRYTNYFAVASLTVLIADYLQTVDLEIALIWPTRLNLVKLVYYINRYLPFVFLPVIIFYNVAPPLSPKACKILFSVPCRIACCLLVSEVILYIRVYALSGKTRPMVIFLALHGSAIIVACLILFAWYQALGRFAPSPYPEIAGCFGVSSANGKFVLACFSLLLYNGIVTTGLCIWFGLKMYWISRDSALVKIFYRDGTFYFVMLVVLSLTNGLVALLAPAKYRFMMAIPQEVMHNVISSRMILHIREHARVDMGFTSLTIDLQFEDESGSGQEVNVGSSFKSVTDDVELDSVTRTADVTPGVSVMSKYSSSGDSGIHCV</sequence>
<evidence type="ECO:0000259" key="2">
    <source>
        <dbReference type="Pfam" id="PF20151"/>
    </source>
</evidence>
<dbReference type="InterPro" id="IPR045340">
    <property type="entry name" value="DUF6533"/>
</dbReference>
<feature type="transmembrane region" description="Helical" evidence="1">
    <location>
        <begin position="174"/>
        <end position="198"/>
    </location>
</feature>
<keyword evidence="1" id="KW-0472">Membrane</keyword>
<feature type="transmembrane region" description="Helical" evidence="1">
    <location>
        <begin position="219"/>
        <end position="240"/>
    </location>
</feature>
<dbReference type="EMBL" id="JAACJK010000068">
    <property type="protein sequence ID" value="KAF5334506.1"/>
    <property type="molecule type" value="Genomic_DNA"/>
</dbReference>
<keyword evidence="1" id="KW-0812">Transmembrane</keyword>
<reference evidence="3 4" key="1">
    <citation type="journal article" date="2020" name="ISME J.">
        <title>Uncovering the hidden diversity of litter-decomposition mechanisms in mushroom-forming fungi.</title>
        <authorList>
            <person name="Floudas D."/>
            <person name="Bentzer J."/>
            <person name="Ahren D."/>
            <person name="Johansson T."/>
            <person name="Persson P."/>
            <person name="Tunlid A."/>
        </authorList>
    </citation>
    <scope>NUCLEOTIDE SEQUENCE [LARGE SCALE GENOMIC DNA]</scope>
    <source>
        <strain evidence="3 4">CBS 175.51</strain>
    </source>
</reference>
<feature type="domain" description="DUF6533" evidence="2">
    <location>
        <begin position="26"/>
        <end position="71"/>
    </location>
</feature>
<evidence type="ECO:0000313" key="4">
    <source>
        <dbReference type="Proteomes" id="UP000541558"/>
    </source>
</evidence>
<dbReference type="AlphaFoldDB" id="A0A8H5C3S4"/>
<dbReference type="Proteomes" id="UP000541558">
    <property type="component" value="Unassembled WGS sequence"/>
</dbReference>
<feature type="transmembrane region" description="Helical" evidence="1">
    <location>
        <begin position="125"/>
        <end position="147"/>
    </location>
</feature>
<name>A0A8H5C3S4_9AGAR</name>
<keyword evidence="4" id="KW-1185">Reference proteome</keyword>
<comment type="caution">
    <text evidence="3">The sequence shown here is derived from an EMBL/GenBank/DDBJ whole genome shotgun (WGS) entry which is preliminary data.</text>
</comment>
<dbReference type="Pfam" id="PF20151">
    <property type="entry name" value="DUF6533"/>
    <property type="match status" value="1"/>
</dbReference>
<accession>A0A8H5C3S4</accession>
<gene>
    <name evidence="3" type="ORF">D9611_013778</name>
</gene>
<proteinExistence type="predicted"/>
<evidence type="ECO:0000256" key="1">
    <source>
        <dbReference type="SAM" id="Phobius"/>
    </source>
</evidence>
<keyword evidence="1" id="KW-1133">Transmembrane helix</keyword>
<dbReference type="OrthoDB" id="3341843at2759"/>
<protein>
    <recommendedName>
        <fullName evidence="2">DUF6533 domain-containing protein</fullName>
    </recommendedName>
</protein>
<feature type="transmembrane region" description="Helical" evidence="1">
    <location>
        <begin position="92"/>
        <end position="113"/>
    </location>
</feature>
<feature type="transmembrane region" description="Helical" evidence="1">
    <location>
        <begin position="60"/>
        <end position="80"/>
    </location>
</feature>
<organism evidence="3 4">
    <name type="scientific">Ephemerocybe angulata</name>
    <dbReference type="NCBI Taxonomy" id="980116"/>
    <lineage>
        <taxon>Eukaryota</taxon>
        <taxon>Fungi</taxon>
        <taxon>Dikarya</taxon>
        <taxon>Basidiomycota</taxon>
        <taxon>Agaricomycotina</taxon>
        <taxon>Agaricomycetes</taxon>
        <taxon>Agaricomycetidae</taxon>
        <taxon>Agaricales</taxon>
        <taxon>Agaricineae</taxon>
        <taxon>Psathyrellaceae</taxon>
        <taxon>Ephemerocybe</taxon>
    </lineage>
</organism>
<evidence type="ECO:0000313" key="3">
    <source>
        <dbReference type="EMBL" id="KAF5334506.1"/>
    </source>
</evidence>